<evidence type="ECO:0000313" key="4">
    <source>
        <dbReference type="EMBL" id="NMC63155.1"/>
    </source>
</evidence>
<keyword evidence="2" id="KW-0233">DNA recombination</keyword>
<dbReference type="PANTHER" id="PTHR10302:SF27">
    <property type="entry name" value="SINGLE-STRANDED DNA-BINDING PROTEIN"/>
    <property type="match status" value="1"/>
</dbReference>
<dbReference type="CDD" id="cd04496">
    <property type="entry name" value="SSB_OBF"/>
    <property type="match status" value="1"/>
</dbReference>
<evidence type="ECO:0000256" key="3">
    <source>
        <dbReference type="PIRNR" id="PIRNR002070"/>
    </source>
</evidence>
<keyword evidence="2" id="KW-0235">DNA replication</keyword>
<keyword evidence="2" id="KW-0234">DNA repair</keyword>
<dbReference type="NCBIfam" id="TIGR00621">
    <property type="entry name" value="ssb"/>
    <property type="match status" value="1"/>
</dbReference>
<dbReference type="SUPFAM" id="SSF50249">
    <property type="entry name" value="Nucleic acid-binding proteins"/>
    <property type="match status" value="1"/>
</dbReference>
<dbReference type="Proteomes" id="UP000524246">
    <property type="component" value="Unassembled WGS sequence"/>
</dbReference>
<dbReference type="GO" id="GO:0006310">
    <property type="term" value="P:DNA recombination"/>
    <property type="evidence" value="ECO:0007669"/>
    <property type="project" value="UniProtKB-UniRule"/>
</dbReference>
<dbReference type="InterPro" id="IPR012340">
    <property type="entry name" value="NA-bd_OB-fold"/>
</dbReference>
<protein>
    <recommendedName>
        <fullName evidence="2 3">Single-stranded DNA-binding protein</fullName>
        <shortName evidence="2">SSB</shortName>
    </recommendedName>
</protein>
<dbReference type="GO" id="GO:0003697">
    <property type="term" value="F:single-stranded DNA binding"/>
    <property type="evidence" value="ECO:0007669"/>
    <property type="project" value="UniProtKB-UniRule"/>
</dbReference>
<comment type="caution">
    <text evidence="4">The sequence shown here is derived from an EMBL/GenBank/DDBJ whole genome shotgun (WGS) entry which is preliminary data.</text>
</comment>
<evidence type="ECO:0000256" key="2">
    <source>
        <dbReference type="HAMAP-Rule" id="MF_00984"/>
    </source>
</evidence>
<keyword evidence="1 2" id="KW-0238">DNA-binding</keyword>
<dbReference type="GO" id="GO:0006281">
    <property type="term" value="P:DNA repair"/>
    <property type="evidence" value="ECO:0007669"/>
    <property type="project" value="UniProtKB-UniRule"/>
</dbReference>
<dbReference type="PROSITE" id="PS50935">
    <property type="entry name" value="SSB"/>
    <property type="match status" value="1"/>
</dbReference>
<comment type="caution">
    <text evidence="2">Lacks conserved residue(s) required for the propagation of feature annotation.</text>
</comment>
<feature type="short sequence motif" description="Important for interaction with partner proteins" evidence="2">
    <location>
        <begin position="149"/>
        <end position="154"/>
    </location>
</feature>
<dbReference type="Pfam" id="PF00436">
    <property type="entry name" value="SSB"/>
    <property type="match status" value="1"/>
</dbReference>
<dbReference type="Gene3D" id="2.40.50.140">
    <property type="entry name" value="Nucleic acid-binding proteins"/>
    <property type="match status" value="1"/>
</dbReference>
<comment type="subunit">
    <text evidence="2">Homotetramer.</text>
</comment>
<reference evidence="4 5" key="1">
    <citation type="journal article" date="2020" name="Biotechnol. Biofuels">
        <title>New insights from the biogas microbiome by comprehensive genome-resolved metagenomics of nearly 1600 species originating from multiple anaerobic digesters.</title>
        <authorList>
            <person name="Campanaro S."/>
            <person name="Treu L."/>
            <person name="Rodriguez-R L.M."/>
            <person name="Kovalovszki A."/>
            <person name="Ziels R.M."/>
            <person name="Maus I."/>
            <person name="Zhu X."/>
            <person name="Kougias P.G."/>
            <person name="Basile A."/>
            <person name="Luo G."/>
            <person name="Schluter A."/>
            <person name="Konstantinidis K.T."/>
            <person name="Angelidaki I."/>
        </authorList>
    </citation>
    <scope>NUCLEOTIDE SEQUENCE [LARGE SCALE GENOMIC DNA]</scope>
    <source>
        <strain evidence="4">AS27yjCOA_65</strain>
    </source>
</reference>
<name>A0A7X9FRT4_9DELT</name>
<dbReference type="GO" id="GO:0009295">
    <property type="term" value="C:nucleoid"/>
    <property type="evidence" value="ECO:0007669"/>
    <property type="project" value="TreeGrafter"/>
</dbReference>
<organism evidence="4 5">
    <name type="scientific">SAR324 cluster bacterium</name>
    <dbReference type="NCBI Taxonomy" id="2024889"/>
    <lineage>
        <taxon>Bacteria</taxon>
        <taxon>Deltaproteobacteria</taxon>
        <taxon>SAR324 cluster</taxon>
    </lineage>
</organism>
<dbReference type="EMBL" id="JAAZON010000369">
    <property type="protein sequence ID" value="NMC63155.1"/>
    <property type="molecule type" value="Genomic_DNA"/>
</dbReference>
<gene>
    <name evidence="4" type="ORF">GYA55_08295</name>
</gene>
<dbReference type="AlphaFoldDB" id="A0A7X9FRT4"/>
<evidence type="ECO:0000313" key="5">
    <source>
        <dbReference type="Proteomes" id="UP000524246"/>
    </source>
</evidence>
<dbReference type="PANTHER" id="PTHR10302">
    <property type="entry name" value="SINGLE-STRANDED DNA-BINDING PROTEIN"/>
    <property type="match status" value="1"/>
</dbReference>
<dbReference type="InterPro" id="IPR011344">
    <property type="entry name" value="ssDNA-bd"/>
</dbReference>
<dbReference type="PIRSF" id="PIRSF002070">
    <property type="entry name" value="SSB"/>
    <property type="match status" value="1"/>
</dbReference>
<keyword evidence="2" id="KW-0227">DNA damage</keyword>
<sequence>MGVNKVLLLGRLGKDPDLRFSQNQTPICNFSLATSERRKDANGQWSDHTEWHNIVVFGKTAENCSNYLKKGREVFIEGKIQTRKWQDKEGKDRYTTEILAQTVQFVGSKSDAASASASFGNNTNGVNPFEDLKSADEISATVEEVNFEDDDIPF</sequence>
<dbReference type="HAMAP" id="MF_00984">
    <property type="entry name" value="SSB"/>
    <property type="match status" value="1"/>
</dbReference>
<comment type="function">
    <text evidence="2">Plays an important role in DNA replication, recombination and repair. Binds to ssDNA and to an array of partner proteins to recruit them to their sites of action during DNA metabolism.</text>
</comment>
<accession>A0A7X9FRT4</accession>
<proteinExistence type="inferred from homology"/>
<dbReference type="InterPro" id="IPR000424">
    <property type="entry name" value="Primosome_PriB/ssb"/>
</dbReference>
<dbReference type="GO" id="GO:0006260">
    <property type="term" value="P:DNA replication"/>
    <property type="evidence" value="ECO:0007669"/>
    <property type="project" value="UniProtKB-UniRule"/>
</dbReference>
<evidence type="ECO:0000256" key="1">
    <source>
        <dbReference type="ARBA" id="ARBA00023125"/>
    </source>
</evidence>